<proteinExistence type="predicted"/>
<dbReference type="CDD" id="cd16433">
    <property type="entry name" value="CheB"/>
    <property type="match status" value="1"/>
</dbReference>
<comment type="caution">
    <text evidence="6">The sequence shown here is derived from an EMBL/GenBank/DDBJ whole genome shotgun (WGS) entry which is preliminary data.</text>
</comment>
<sequence>MGHRVISHFPNVPYNVVAIAASRGGIKAISKILSALPADFPAAITVVQHLYPLYPSYMPQILSRCTALQVKQAEDGELLRPRTVYTPVPNKHLLVNSNGTLSLSDAPKENFVRPAADQMFASAAASFKSRAIAIVLTGGDGDGSEGVLAIKKYGGIVIAQDEASCECFSMPKSAIDTGKVDLVLPLDAIGDRLLNLVMKEVA</sequence>
<evidence type="ECO:0000256" key="3">
    <source>
        <dbReference type="ARBA" id="ARBA00048267"/>
    </source>
</evidence>
<dbReference type="InterPro" id="IPR035909">
    <property type="entry name" value="CheB_C"/>
</dbReference>
<dbReference type="AlphaFoldDB" id="A0A8J6XL02"/>
<dbReference type="GO" id="GO:0005737">
    <property type="term" value="C:cytoplasm"/>
    <property type="evidence" value="ECO:0007669"/>
    <property type="project" value="InterPro"/>
</dbReference>
<reference evidence="6" key="1">
    <citation type="submission" date="2020-09" db="EMBL/GenBank/DDBJ databases">
        <title>Iningainema tapete sp. nov. (Scytonemataceae, Cyanobacteria) from greenhouses in central Florida (USA) produces two types of nodularin with biosynthetic potential for microcystin-LR and anabaenopeptins.</title>
        <authorList>
            <person name="Berthold D.E."/>
            <person name="Lefler F.W."/>
            <person name="Huang I.-S."/>
            <person name="Abdulla H."/>
            <person name="Zimba P.V."/>
            <person name="Laughinghouse H.D. IV."/>
        </authorList>
    </citation>
    <scope>NUCLEOTIDE SEQUENCE</scope>
    <source>
        <strain evidence="6">BLCCT55</strain>
    </source>
</reference>
<evidence type="ECO:0000256" key="1">
    <source>
        <dbReference type="ARBA" id="ARBA00022801"/>
    </source>
</evidence>
<gene>
    <name evidence="6" type="ORF">ICL16_23535</name>
</gene>
<protein>
    <recommendedName>
        <fullName evidence="2">protein-glutamate methylesterase</fullName>
        <ecNumber evidence="2">3.1.1.61</ecNumber>
    </recommendedName>
</protein>
<dbReference type="Proteomes" id="UP000629098">
    <property type="component" value="Unassembled WGS sequence"/>
</dbReference>
<keyword evidence="1 4" id="KW-0378">Hydrolase</keyword>
<dbReference type="Gene3D" id="3.40.50.180">
    <property type="entry name" value="Methylesterase CheB, C-terminal domain"/>
    <property type="match status" value="1"/>
</dbReference>
<dbReference type="GO" id="GO:0000156">
    <property type="term" value="F:phosphorelay response regulator activity"/>
    <property type="evidence" value="ECO:0007669"/>
    <property type="project" value="InterPro"/>
</dbReference>
<organism evidence="6 7">
    <name type="scientific">Iningainema tapete BLCC-T55</name>
    <dbReference type="NCBI Taxonomy" id="2748662"/>
    <lineage>
        <taxon>Bacteria</taxon>
        <taxon>Bacillati</taxon>
        <taxon>Cyanobacteriota</taxon>
        <taxon>Cyanophyceae</taxon>
        <taxon>Nostocales</taxon>
        <taxon>Scytonemataceae</taxon>
        <taxon>Iningainema tapete</taxon>
    </lineage>
</organism>
<feature type="active site" evidence="4">
    <location>
        <position position="49"/>
    </location>
</feature>
<feature type="domain" description="CheB-type methylesterase" evidence="5">
    <location>
        <begin position="10"/>
        <end position="200"/>
    </location>
</feature>
<dbReference type="SUPFAM" id="SSF52738">
    <property type="entry name" value="Methylesterase CheB, C-terminal domain"/>
    <property type="match status" value="1"/>
</dbReference>
<dbReference type="PANTHER" id="PTHR42872:SF6">
    <property type="entry name" value="PROTEIN-GLUTAMATE METHYLESTERASE_PROTEIN-GLUTAMINE GLUTAMINASE"/>
    <property type="match status" value="1"/>
</dbReference>
<feature type="active site" evidence="4">
    <location>
        <position position="22"/>
    </location>
</feature>
<dbReference type="InterPro" id="IPR000673">
    <property type="entry name" value="Sig_transdc_resp-reg_Me-estase"/>
</dbReference>
<feature type="active site" evidence="4">
    <location>
        <position position="142"/>
    </location>
</feature>
<dbReference type="EMBL" id="JACXAE010000072">
    <property type="protein sequence ID" value="MBD2774957.1"/>
    <property type="molecule type" value="Genomic_DNA"/>
</dbReference>
<evidence type="ECO:0000259" key="5">
    <source>
        <dbReference type="PROSITE" id="PS50122"/>
    </source>
</evidence>
<evidence type="ECO:0000313" key="7">
    <source>
        <dbReference type="Proteomes" id="UP000629098"/>
    </source>
</evidence>
<dbReference type="GO" id="GO:0008984">
    <property type="term" value="F:protein-glutamate methylesterase activity"/>
    <property type="evidence" value="ECO:0007669"/>
    <property type="project" value="UniProtKB-EC"/>
</dbReference>
<dbReference type="PANTHER" id="PTHR42872">
    <property type="entry name" value="PROTEIN-GLUTAMATE METHYLESTERASE/PROTEIN-GLUTAMINE GLUTAMINASE"/>
    <property type="match status" value="1"/>
</dbReference>
<dbReference type="Pfam" id="PF01339">
    <property type="entry name" value="CheB_methylest"/>
    <property type="match status" value="1"/>
</dbReference>
<dbReference type="PROSITE" id="PS50122">
    <property type="entry name" value="CHEB"/>
    <property type="match status" value="1"/>
</dbReference>
<evidence type="ECO:0000256" key="2">
    <source>
        <dbReference type="ARBA" id="ARBA00039140"/>
    </source>
</evidence>
<dbReference type="EC" id="3.1.1.61" evidence="2"/>
<accession>A0A8J6XL02</accession>
<evidence type="ECO:0000256" key="4">
    <source>
        <dbReference type="PROSITE-ProRule" id="PRU00050"/>
    </source>
</evidence>
<comment type="catalytic activity">
    <reaction evidence="3">
        <text>[protein]-L-glutamate 5-O-methyl ester + H2O = L-glutamyl-[protein] + methanol + H(+)</text>
        <dbReference type="Rhea" id="RHEA:23236"/>
        <dbReference type="Rhea" id="RHEA-COMP:10208"/>
        <dbReference type="Rhea" id="RHEA-COMP:10311"/>
        <dbReference type="ChEBI" id="CHEBI:15377"/>
        <dbReference type="ChEBI" id="CHEBI:15378"/>
        <dbReference type="ChEBI" id="CHEBI:17790"/>
        <dbReference type="ChEBI" id="CHEBI:29973"/>
        <dbReference type="ChEBI" id="CHEBI:82795"/>
        <dbReference type="EC" id="3.1.1.61"/>
    </reaction>
</comment>
<evidence type="ECO:0000313" key="6">
    <source>
        <dbReference type="EMBL" id="MBD2774957.1"/>
    </source>
</evidence>
<name>A0A8J6XL02_9CYAN</name>
<keyword evidence="7" id="KW-1185">Reference proteome</keyword>
<dbReference type="GO" id="GO:0006935">
    <property type="term" value="P:chemotaxis"/>
    <property type="evidence" value="ECO:0007669"/>
    <property type="project" value="UniProtKB-UniRule"/>
</dbReference>
<keyword evidence="4" id="KW-0145">Chemotaxis</keyword>